<gene>
    <name evidence="1" type="ORF">D8S85_01445</name>
</gene>
<sequence length="279" mass="33104">MKLQHILIFIPFLWACNDKFTKNEQPVAKVFDKYLLKSEVSSFIPQGTPSKDSLIMAQSYVRNWITKELLLHKATQNLSDEEKNIRKQVEDYSSSILIHKYKEKLISQKLSREISEREISQYYDANKFNFVLNTPVVRALFVVIPKSAPKIEDARKWFRSKEAKDQEALEEYCITSAKKFDSFNDQWIELRNLLNLLPITSAEWESKYKNKESIEIEDDENYYFLKINEIRQAHETAPLNYVKKEIEILLLNKRKISFEENLEKDINAEGLRKDYVKIY</sequence>
<reference evidence="1 2" key="1">
    <citation type="submission" date="2018-10" db="EMBL/GenBank/DDBJ databases">
        <title>Butyricimonas faecalis sp. nov., isolated from human faeces and emended description of the genus Butyricimonas.</title>
        <authorList>
            <person name="Le Roy T."/>
            <person name="Van der Smissen P."/>
            <person name="Paquot A."/>
            <person name="Delzenne N."/>
            <person name="Muccioli G."/>
            <person name="Collet J.-F."/>
            <person name="Cani P.D."/>
        </authorList>
    </citation>
    <scope>NUCLEOTIDE SEQUENCE [LARGE SCALE GENOMIC DNA]</scope>
    <source>
        <strain evidence="1 2">H184</strain>
    </source>
</reference>
<keyword evidence="1" id="KW-0413">Isomerase</keyword>
<accession>A0A3Q9IM71</accession>
<dbReference type="SUPFAM" id="SSF109998">
    <property type="entry name" value="Triger factor/SurA peptide-binding domain-like"/>
    <property type="match status" value="1"/>
</dbReference>
<dbReference type="GO" id="GO:0016853">
    <property type="term" value="F:isomerase activity"/>
    <property type="evidence" value="ECO:0007669"/>
    <property type="project" value="UniProtKB-KW"/>
</dbReference>
<evidence type="ECO:0000313" key="2">
    <source>
        <dbReference type="Proteomes" id="UP000270673"/>
    </source>
</evidence>
<dbReference type="EMBL" id="CP032819">
    <property type="protein sequence ID" value="AZS28347.1"/>
    <property type="molecule type" value="Genomic_DNA"/>
</dbReference>
<dbReference type="InterPro" id="IPR027304">
    <property type="entry name" value="Trigger_fact/SurA_dom_sf"/>
</dbReference>
<dbReference type="Proteomes" id="UP000270673">
    <property type="component" value="Chromosome"/>
</dbReference>
<dbReference type="OrthoDB" id="9785180at2"/>
<organism evidence="1 2">
    <name type="scientific">Butyricimonas faecalis</name>
    <dbReference type="NCBI Taxonomy" id="2093856"/>
    <lineage>
        <taxon>Bacteria</taxon>
        <taxon>Pseudomonadati</taxon>
        <taxon>Bacteroidota</taxon>
        <taxon>Bacteroidia</taxon>
        <taxon>Bacteroidales</taxon>
        <taxon>Odoribacteraceae</taxon>
        <taxon>Butyricimonas</taxon>
    </lineage>
</organism>
<evidence type="ECO:0000313" key="1">
    <source>
        <dbReference type="EMBL" id="AZS28347.1"/>
    </source>
</evidence>
<keyword evidence="2" id="KW-1185">Reference proteome</keyword>
<dbReference type="RefSeq" id="WP_106624486.1">
    <property type="nucleotide sequence ID" value="NZ_CP032819.1"/>
</dbReference>
<name>A0A3Q9IM71_9BACT</name>
<protein>
    <submittedName>
        <fullName evidence="1">Peptidyl-prolyl cis-trans isomerase</fullName>
    </submittedName>
</protein>
<proteinExistence type="predicted"/>
<dbReference type="AlphaFoldDB" id="A0A3Q9IM71"/>
<dbReference type="KEGG" id="buy:D8S85_01445"/>